<evidence type="ECO:0000313" key="1">
    <source>
        <dbReference type="EMBL" id="CAC5414952.1"/>
    </source>
</evidence>
<gene>
    <name evidence="1" type="ORF">MCOR_47682</name>
</gene>
<reference evidence="1 2" key="1">
    <citation type="submission" date="2020-06" db="EMBL/GenBank/DDBJ databases">
        <authorList>
            <person name="Li R."/>
            <person name="Bekaert M."/>
        </authorList>
    </citation>
    <scope>NUCLEOTIDE SEQUENCE [LARGE SCALE GENOMIC DNA]</scope>
    <source>
        <strain evidence="2">wild</strain>
    </source>
</reference>
<dbReference type="AlphaFoldDB" id="A0A6J8E5V5"/>
<dbReference type="EMBL" id="CACVKT020008358">
    <property type="protein sequence ID" value="CAC5414952.1"/>
    <property type="molecule type" value="Genomic_DNA"/>
</dbReference>
<sequence length="155" mass="17641">MSKSVTFDDDKIIPNISESTIEHMYNAHSSDLSGYLLSDSFISKQAIQEDEFKSLPTPTRSFGNITNIPKSTPRTDISHLQYTKSTTSVMSSPYSPAIIPMDKIVKCREFSSYPQENAAKFLAEFKSYSTLYDLQDHKIINEKLQHFTCISKVQR</sequence>
<dbReference type="Proteomes" id="UP000507470">
    <property type="component" value="Unassembled WGS sequence"/>
</dbReference>
<proteinExistence type="predicted"/>
<keyword evidence="2" id="KW-1185">Reference proteome</keyword>
<accession>A0A6J8E5V5</accession>
<protein>
    <submittedName>
        <fullName evidence="1">Uncharacterized protein</fullName>
    </submittedName>
</protein>
<evidence type="ECO:0000313" key="2">
    <source>
        <dbReference type="Proteomes" id="UP000507470"/>
    </source>
</evidence>
<organism evidence="1 2">
    <name type="scientific">Mytilus coruscus</name>
    <name type="common">Sea mussel</name>
    <dbReference type="NCBI Taxonomy" id="42192"/>
    <lineage>
        <taxon>Eukaryota</taxon>
        <taxon>Metazoa</taxon>
        <taxon>Spiralia</taxon>
        <taxon>Lophotrochozoa</taxon>
        <taxon>Mollusca</taxon>
        <taxon>Bivalvia</taxon>
        <taxon>Autobranchia</taxon>
        <taxon>Pteriomorphia</taxon>
        <taxon>Mytilida</taxon>
        <taxon>Mytiloidea</taxon>
        <taxon>Mytilidae</taxon>
        <taxon>Mytilinae</taxon>
        <taxon>Mytilus</taxon>
    </lineage>
</organism>
<name>A0A6J8E5V5_MYTCO</name>